<dbReference type="EMBL" id="JAXUIC010000009">
    <property type="protein sequence ID" value="KAK4571576.1"/>
    <property type="molecule type" value="Genomic_DNA"/>
</dbReference>
<keyword evidence="4" id="KW-1185">Reference proteome</keyword>
<name>A0AAN7IHL9_QUERU</name>
<feature type="compositionally biased region" description="Polar residues" evidence="2">
    <location>
        <begin position="1"/>
        <end position="24"/>
    </location>
</feature>
<organism evidence="3 4">
    <name type="scientific">Quercus rubra</name>
    <name type="common">Northern red oak</name>
    <name type="synonym">Quercus borealis</name>
    <dbReference type="NCBI Taxonomy" id="3512"/>
    <lineage>
        <taxon>Eukaryota</taxon>
        <taxon>Viridiplantae</taxon>
        <taxon>Streptophyta</taxon>
        <taxon>Embryophyta</taxon>
        <taxon>Tracheophyta</taxon>
        <taxon>Spermatophyta</taxon>
        <taxon>Magnoliopsida</taxon>
        <taxon>eudicotyledons</taxon>
        <taxon>Gunneridae</taxon>
        <taxon>Pentapetalae</taxon>
        <taxon>rosids</taxon>
        <taxon>fabids</taxon>
        <taxon>Fagales</taxon>
        <taxon>Fagaceae</taxon>
        <taxon>Quercus</taxon>
    </lineage>
</organism>
<feature type="coiled-coil region" evidence="1">
    <location>
        <begin position="324"/>
        <end position="407"/>
    </location>
</feature>
<dbReference type="PANTHER" id="PTHR34937:SF2">
    <property type="entry name" value="OS08G0559800 PROTEIN"/>
    <property type="match status" value="1"/>
</dbReference>
<evidence type="ECO:0000256" key="1">
    <source>
        <dbReference type="SAM" id="Coils"/>
    </source>
</evidence>
<feature type="coiled-coil region" evidence="1">
    <location>
        <begin position="82"/>
        <end position="141"/>
    </location>
</feature>
<reference evidence="3 4" key="1">
    <citation type="journal article" date="2023" name="G3 (Bethesda)">
        <title>A haplotype-resolved chromosome-scale genome for Quercus rubra L. provides insights into the genetics of adaptive traits for red oak species.</title>
        <authorList>
            <person name="Kapoor B."/>
            <person name="Jenkins J."/>
            <person name="Schmutz J."/>
            <person name="Zhebentyayeva T."/>
            <person name="Kuelheim C."/>
            <person name="Coggeshall M."/>
            <person name="Heim C."/>
            <person name="Lasky J.R."/>
            <person name="Leites L."/>
            <person name="Islam-Faridi N."/>
            <person name="Romero-Severson J."/>
            <person name="DeLeo V.L."/>
            <person name="Lucas S.M."/>
            <person name="Lazic D."/>
            <person name="Gailing O."/>
            <person name="Carlson J."/>
            <person name="Staton M."/>
        </authorList>
    </citation>
    <scope>NUCLEOTIDE SEQUENCE [LARGE SCALE GENOMIC DNA]</scope>
    <source>
        <strain evidence="3">Pseudo-F2</strain>
    </source>
</reference>
<feature type="region of interest" description="Disordered" evidence="2">
    <location>
        <begin position="1"/>
        <end position="34"/>
    </location>
</feature>
<feature type="region of interest" description="Disordered" evidence="2">
    <location>
        <begin position="288"/>
        <end position="318"/>
    </location>
</feature>
<dbReference type="AlphaFoldDB" id="A0AAN7IHL9"/>
<dbReference type="PANTHER" id="PTHR34937">
    <property type="entry name" value="OS08G0559800 PROTEIN"/>
    <property type="match status" value="1"/>
</dbReference>
<evidence type="ECO:0008006" key="5">
    <source>
        <dbReference type="Google" id="ProtNLM"/>
    </source>
</evidence>
<feature type="compositionally biased region" description="Low complexity" evidence="2">
    <location>
        <begin position="300"/>
        <end position="311"/>
    </location>
</feature>
<comment type="caution">
    <text evidence="3">The sequence shown here is derived from an EMBL/GenBank/DDBJ whole genome shotgun (WGS) entry which is preliminary data.</text>
</comment>
<feature type="coiled-coil region" evidence="1">
    <location>
        <begin position="468"/>
        <end position="495"/>
    </location>
</feature>
<proteinExistence type="predicted"/>
<protein>
    <recommendedName>
        <fullName evidence="5">ATP binding protein</fullName>
    </recommendedName>
</protein>
<keyword evidence="1" id="KW-0175">Coiled coil</keyword>
<gene>
    <name evidence="3" type="ORF">RGQ29_030120</name>
</gene>
<evidence type="ECO:0000313" key="3">
    <source>
        <dbReference type="EMBL" id="KAK4571576.1"/>
    </source>
</evidence>
<evidence type="ECO:0000313" key="4">
    <source>
        <dbReference type="Proteomes" id="UP001324115"/>
    </source>
</evidence>
<dbReference type="InterPro" id="IPR040300">
    <property type="entry name" value="At3g49055-like"/>
</dbReference>
<accession>A0AAN7IHL9</accession>
<feature type="coiled-coil region" evidence="1">
    <location>
        <begin position="167"/>
        <end position="250"/>
    </location>
</feature>
<sequence length="540" mass="61487">MEITIETPSDTQINGLDSPTTIPQHLSDHDDHDDDLRADLESLRESHLSLQSKSAETKQALVLVQQERDDAVDNNSDLTKLVAEISRERDSLKGKIDELEASLKEKEDEFAKKLDDELRKAEEFRNEVEVSRERVKELETEIEKRNDYLSKSLDSFRLAKESLVKIIESIDEGKVEEERELAAVESEIGEGGGGGEEFRAVSEEIVEMNRLASEVEVKLREYKEMRKKEKRELENSVVSLTEENRDINTLLRIALVEKEAVEKSLNKLKGTNEQRRVPILQRVGFGFMMGGGGNEQQPESSAVSSSAGSQKSDSECEEEVVSLASTVEKIMKNLRQEITQLRRSLEESRSDTERLQSLTEKQAQQITENTLYIKELEDRERALIQNVEEFLTEIKESEAEVARWREACELEVEAGKNEIGERDKVVAILKQELEKTRAALDMSNGKLKMKEELVSAAMAAQAAAERSLQLADSRAAGLRERIEELTRQLEESESRERSRLKIRHICWPWRILKANTANSASKVRDVRRMLPEMQALLHSA</sequence>
<evidence type="ECO:0000256" key="2">
    <source>
        <dbReference type="SAM" id="MobiDB-lite"/>
    </source>
</evidence>
<dbReference type="SUPFAM" id="SSF57997">
    <property type="entry name" value="Tropomyosin"/>
    <property type="match status" value="1"/>
</dbReference>
<dbReference type="Proteomes" id="UP001324115">
    <property type="component" value="Unassembled WGS sequence"/>
</dbReference>